<evidence type="ECO:0000313" key="1">
    <source>
        <dbReference type="EMBL" id="GJT88016.1"/>
    </source>
</evidence>
<organism evidence="1 2">
    <name type="scientific">Tanacetum coccineum</name>
    <dbReference type="NCBI Taxonomy" id="301880"/>
    <lineage>
        <taxon>Eukaryota</taxon>
        <taxon>Viridiplantae</taxon>
        <taxon>Streptophyta</taxon>
        <taxon>Embryophyta</taxon>
        <taxon>Tracheophyta</taxon>
        <taxon>Spermatophyta</taxon>
        <taxon>Magnoliopsida</taxon>
        <taxon>eudicotyledons</taxon>
        <taxon>Gunneridae</taxon>
        <taxon>Pentapetalae</taxon>
        <taxon>asterids</taxon>
        <taxon>campanulids</taxon>
        <taxon>Asterales</taxon>
        <taxon>Asteraceae</taxon>
        <taxon>Asteroideae</taxon>
        <taxon>Anthemideae</taxon>
        <taxon>Anthemidinae</taxon>
        <taxon>Tanacetum</taxon>
    </lineage>
</organism>
<sequence length="199" mass="21637">MKPISIRSMASLDHGVISQLNFQLLHLMTRAKLFPSQSLKVFLRHTYNGFSTSCVDLRVPPCTTPTVVVFNDIPNITPDVVIEGIAVLIPTIPLASTLAAYLGYNSRKLILQLLCNDGGEFRDSSNTIIHLTILTTYLATSTIIPTITLITITISSPTTTSTNSSTSSPPRDVATGRPALQVVILGEIIYTRENIGNIR</sequence>
<name>A0ABQ5HKV6_9ASTR</name>
<dbReference type="Proteomes" id="UP001151760">
    <property type="component" value="Unassembled WGS sequence"/>
</dbReference>
<gene>
    <name evidence="1" type="ORF">Tco_1069733</name>
</gene>
<reference evidence="1" key="1">
    <citation type="journal article" date="2022" name="Int. J. Mol. Sci.">
        <title>Draft Genome of Tanacetum Coccineum: Genomic Comparison of Closely Related Tanacetum-Family Plants.</title>
        <authorList>
            <person name="Yamashiro T."/>
            <person name="Shiraishi A."/>
            <person name="Nakayama K."/>
            <person name="Satake H."/>
        </authorList>
    </citation>
    <scope>NUCLEOTIDE SEQUENCE</scope>
</reference>
<protein>
    <submittedName>
        <fullName evidence="1">Uncharacterized protein</fullName>
    </submittedName>
</protein>
<proteinExistence type="predicted"/>
<dbReference type="EMBL" id="BQNB010019690">
    <property type="protein sequence ID" value="GJT88016.1"/>
    <property type="molecule type" value="Genomic_DNA"/>
</dbReference>
<reference evidence="1" key="2">
    <citation type="submission" date="2022-01" db="EMBL/GenBank/DDBJ databases">
        <authorList>
            <person name="Yamashiro T."/>
            <person name="Shiraishi A."/>
            <person name="Satake H."/>
            <person name="Nakayama K."/>
        </authorList>
    </citation>
    <scope>NUCLEOTIDE SEQUENCE</scope>
</reference>
<accession>A0ABQ5HKV6</accession>
<comment type="caution">
    <text evidence="1">The sequence shown here is derived from an EMBL/GenBank/DDBJ whole genome shotgun (WGS) entry which is preliminary data.</text>
</comment>
<evidence type="ECO:0000313" key="2">
    <source>
        <dbReference type="Proteomes" id="UP001151760"/>
    </source>
</evidence>
<keyword evidence="2" id="KW-1185">Reference proteome</keyword>